<keyword evidence="2" id="KW-1185">Reference proteome</keyword>
<name>A0ABD2KX17_9BILA</name>
<reference evidence="1 2" key="1">
    <citation type="submission" date="2024-10" db="EMBL/GenBank/DDBJ databases">
        <authorList>
            <person name="Kim D."/>
        </authorList>
    </citation>
    <scope>NUCLEOTIDE SEQUENCE [LARGE SCALE GENOMIC DNA]</scope>
    <source>
        <strain evidence="1">BH-2024</strain>
    </source>
</reference>
<accession>A0ABD2KX17</accession>
<gene>
    <name evidence="1" type="ORF">niasHT_014200</name>
</gene>
<organism evidence="1 2">
    <name type="scientific">Heterodera trifolii</name>
    <dbReference type="NCBI Taxonomy" id="157864"/>
    <lineage>
        <taxon>Eukaryota</taxon>
        <taxon>Metazoa</taxon>
        <taxon>Ecdysozoa</taxon>
        <taxon>Nematoda</taxon>
        <taxon>Chromadorea</taxon>
        <taxon>Rhabditida</taxon>
        <taxon>Tylenchina</taxon>
        <taxon>Tylenchomorpha</taxon>
        <taxon>Tylenchoidea</taxon>
        <taxon>Heteroderidae</taxon>
        <taxon>Heteroderinae</taxon>
        <taxon>Heterodera</taxon>
    </lineage>
</organism>
<sequence>MVEAKKEGIEKKAAQCFTVSKVLAMFVGRGKSQFFYIDWGEEYVGQESWEPSSYINALEMVAEFVQRSAIDCVLKALLGEQSVPEHIAKKLRNNDKFKELMRRMDKDPMQIKAKKYKTEFAEDITPEQKQKAKKEIKNFLKSQKCYTEAKFFEGLPNY</sequence>
<dbReference type="Proteomes" id="UP001620626">
    <property type="component" value="Unassembled WGS sequence"/>
</dbReference>
<comment type="caution">
    <text evidence="1">The sequence shown here is derived from an EMBL/GenBank/DDBJ whole genome shotgun (WGS) entry which is preliminary data.</text>
</comment>
<proteinExistence type="predicted"/>
<evidence type="ECO:0008006" key="3">
    <source>
        <dbReference type="Google" id="ProtNLM"/>
    </source>
</evidence>
<dbReference type="InterPro" id="IPR016197">
    <property type="entry name" value="Chromo-like_dom_sf"/>
</dbReference>
<dbReference type="SUPFAM" id="SSF54160">
    <property type="entry name" value="Chromo domain-like"/>
    <property type="match status" value="1"/>
</dbReference>
<evidence type="ECO:0000313" key="2">
    <source>
        <dbReference type="Proteomes" id="UP001620626"/>
    </source>
</evidence>
<evidence type="ECO:0000313" key="1">
    <source>
        <dbReference type="EMBL" id="KAL3107483.1"/>
    </source>
</evidence>
<dbReference type="EMBL" id="JBICBT010000616">
    <property type="protein sequence ID" value="KAL3107483.1"/>
    <property type="molecule type" value="Genomic_DNA"/>
</dbReference>
<dbReference type="AlphaFoldDB" id="A0ABD2KX17"/>
<protein>
    <recommendedName>
        <fullName evidence="3">Chromo domain-containing protein</fullName>
    </recommendedName>
</protein>